<proteinExistence type="predicted"/>
<dbReference type="KEGG" id="cha:CHAB381_0140"/>
<sequence length="77" mass="9219">MFKKDNSNIEKKLDEIIIAIKDLNNSILNLKMNETNEAYNQNIYRGNMYQFTDMLSQTLKEINSKIEDRIIYLKEQQ</sequence>
<evidence type="ECO:0000313" key="1">
    <source>
        <dbReference type="EMBL" id="ABS51774.1"/>
    </source>
</evidence>
<dbReference type="STRING" id="360107.CHAB381_0140"/>
<dbReference type="Proteomes" id="UP000002407">
    <property type="component" value="Chromosome"/>
</dbReference>
<reference evidence="2" key="1">
    <citation type="submission" date="2007-07" db="EMBL/GenBank/DDBJ databases">
        <title>Complete genome sequence of Campylobacter hominis ATCC BAA-381, a commensal isolated from the human gastrointestinal tract.</title>
        <authorList>
            <person name="Fouts D.E."/>
            <person name="Mongodin E.F."/>
            <person name="Puiu D."/>
            <person name="Sebastian Y."/>
            <person name="Miller W.G."/>
            <person name="Mandrell R.E."/>
            <person name="Nelson K.E."/>
        </authorList>
    </citation>
    <scope>NUCLEOTIDE SEQUENCE [LARGE SCALE GENOMIC DNA]</scope>
    <source>
        <strain evidence="2">ATCC BAA-381 / LMG 19568 / NCTC 13146 / CH001A</strain>
    </source>
</reference>
<keyword evidence="2" id="KW-1185">Reference proteome</keyword>
<dbReference type="AlphaFoldDB" id="A7HZR0"/>
<evidence type="ECO:0000313" key="2">
    <source>
        <dbReference type="Proteomes" id="UP000002407"/>
    </source>
</evidence>
<name>A7HZR0_CAMHC</name>
<accession>A7HZR0</accession>
<gene>
    <name evidence="1" type="ordered locus">CHAB381_0140</name>
</gene>
<organism evidence="1 2">
    <name type="scientific">Campylobacter hominis (strain ATCC BAA-381 / DSM 21671 / CCUG 45161 / LMG 19568 / NCTC 13146 / CH001A)</name>
    <dbReference type="NCBI Taxonomy" id="360107"/>
    <lineage>
        <taxon>Bacteria</taxon>
        <taxon>Pseudomonadati</taxon>
        <taxon>Campylobacterota</taxon>
        <taxon>Epsilonproteobacteria</taxon>
        <taxon>Campylobacterales</taxon>
        <taxon>Campylobacteraceae</taxon>
        <taxon>Campylobacter</taxon>
    </lineage>
</organism>
<dbReference type="HOGENOM" id="CLU_2631528_0_0_7"/>
<dbReference type="EMBL" id="CP000776">
    <property type="protein sequence ID" value="ABS51774.1"/>
    <property type="molecule type" value="Genomic_DNA"/>
</dbReference>
<protein>
    <submittedName>
        <fullName evidence="1">Troponin C</fullName>
    </submittedName>
</protein>